<dbReference type="EMBL" id="CM000781">
    <property type="protein sequence ID" value="AQK63024.1"/>
    <property type="molecule type" value="Genomic_DNA"/>
</dbReference>
<dbReference type="InParanoid" id="A0A1D6GHU0"/>
<accession>A0A1D6GHU0</accession>
<sequence>MTMWGNDRRMEFVRDAKILRRNFVIDLLCYEDNSYRYAIPAKHTTETYRYR</sequence>
<protein>
    <submittedName>
        <fullName evidence="1">Uncharacterized protein</fullName>
    </submittedName>
</protein>
<reference evidence="1" key="1">
    <citation type="submission" date="2015-12" db="EMBL/GenBank/DDBJ databases">
        <title>Update maize B73 reference genome by single molecule sequencing technologies.</title>
        <authorList>
            <consortium name="Maize Genome Sequencing Project"/>
            <person name="Ware D."/>
        </authorList>
    </citation>
    <scope>NUCLEOTIDE SEQUENCE</scope>
    <source>
        <tissue evidence="1">Seedling</tissue>
    </source>
</reference>
<dbReference type="AlphaFoldDB" id="A0A1D6GHU0"/>
<organism evidence="1">
    <name type="scientific">Zea mays</name>
    <name type="common">Maize</name>
    <dbReference type="NCBI Taxonomy" id="4577"/>
    <lineage>
        <taxon>Eukaryota</taxon>
        <taxon>Viridiplantae</taxon>
        <taxon>Streptophyta</taxon>
        <taxon>Embryophyta</taxon>
        <taxon>Tracheophyta</taxon>
        <taxon>Spermatophyta</taxon>
        <taxon>Magnoliopsida</taxon>
        <taxon>Liliopsida</taxon>
        <taxon>Poales</taxon>
        <taxon>Poaceae</taxon>
        <taxon>PACMAD clade</taxon>
        <taxon>Panicoideae</taxon>
        <taxon>Andropogonodae</taxon>
        <taxon>Andropogoneae</taxon>
        <taxon>Tripsacinae</taxon>
        <taxon>Zea</taxon>
    </lineage>
</organism>
<evidence type="ECO:0000313" key="1">
    <source>
        <dbReference type="EMBL" id="AQK63024.1"/>
    </source>
</evidence>
<name>A0A1D6GHU0_MAIZE</name>
<gene>
    <name evidence="1" type="ORF">ZEAMMB73_Zm00001d013284</name>
</gene>
<proteinExistence type="predicted"/>